<feature type="compositionally biased region" description="Polar residues" evidence="9">
    <location>
        <begin position="639"/>
        <end position="652"/>
    </location>
</feature>
<evidence type="ECO:0000256" key="8">
    <source>
        <dbReference type="ARBA" id="ARBA00023136"/>
    </source>
</evidence>
<keyword evidence="5 10" id="KW-0812">Transmembrane</keyword>
<dbReference type="PANTHER" id="PTHR32507:SF0">
    <property type="entry name" value="NA(+)_H(+) ANTIPORTER 2-RELATED"/>
    <property type="match status" value="1"/>
</dbReference>
<evidence type="ECO:0000256" key="4">
    <source>
        <dbReference type="ARBA" id="ARBA00022475"/>
    </source>
</evidence>
<dbReference type="Gene3D" id="1.20.1530.20">
    <property type="match status" value="1"/>
</dbReference>
<dbReference type="Gene3D" id="3.40.50.720">
    <property type="entry name" value="NAD(P)-binding Rossmann-like Domain"/>
    <property type="match status" value="1"/>
</dbReference>
<evidence type="ECO:0000313" key="12">
    <source>
        <dbReference type="EMBL" id="EAM51306.1"/>
    </source>
</evidence>
<dbReference type="Pfam" id="PF00999">
    <property type="entry name" value="Na_H_Exchanger"/>
    <property type="match status" value="1"/>
</dbReference>
<dbReference type="PROSITE" id="PS51201">
    <property type="entry name" value="RCK_N"/>
    <property type="match status" value="1"/>
</dbReference>
<keyword evidence="6 10" id="KW-1133">Transmembrane helix</keyword>
<gene>
    <name evidence="12" type="ORF">CwatDRAFT_4359</name>
</gene>
<keyword evidence="7" id="KW-0406">Ion transport</keyword>
<dbReference type="OrthoDB" id="570124at2"/>
<evidence type="ECO:0000256" key="2">
    <source>
        <dbReference type="ARBA" id="ARBA00022448"/>
    </source>
</evidence>
<name>Q4C506_CROWT</name>
<feature type="region of interest" description="Disordered" evidence="9">
    <location>
        <begin position="609"/>
        <end position="652"/>
    </location>
</feature>
<reference evidence="12" key="2">
    <citation type="submission" date="2005-06" db="EMBL/GenBank/DDBJ databases">
        <title>Sequencing of the draft genome and assembly of Crocosphaera watsonii WH 8501.</title>
        <authorList>
            <consortium name="US DOE Joint Genome Institute (JGI-PGF)"/>
            <person name="Copeland A."/>
            <person name="Lucas S."/>
            <person name="Lapidus A."/>
            <person name="Barry K."/>
            <person name="Detter C."/>
            <person name="Glavina T."/>
            <person name="Hammon N."/>
            <person name="Israni S."/>
            <person name="Pitluck S."/>
            <person name="Richardson P."/>
        </authorList>
    </citation>
    <scope>NUCLEOTIDE SEQUENCE [LARGE SCALE GENOMIC DNA]</scope>
    <source>
        <strain evidence="12">WH 8501</strain>
    </source>
</reference>
<feature type="transmembrane region" description="Helical" evidence="10">
    <location>
        <begin position="58"/>
        <end position="79"/>
    </location>
</feature>
<evidence type="ECO:0000256" key="1">
    <source>
        <dbReference type="ARBA" id="ARBA00004651"/>
    </source>
</evidence>
<reference evidence="12" key="1">
    <citation type="submission" date="2004-02" db="EMBL/GenBank/DDBJ databases">
        <authorList>
            <consortium name="DOE Joint Genome Institute"/>
        </authorList>
    </citation>
    <scope>NUCLEOTIDE SEQUENCE [LARGE SCALE GENOMIC DNA]</scope>
    <source>
        <strain evidence="12">WH 8501</strain>
    </source>
</reference>
<evidence type="ECO:0000256" key="3">
    <source>
        <dbReference type="ARBA" id="ARBA00022449"/>
    </source>
</evidence>
<evidence type="ECO:0000259" key="11">
    <source>
        <dbReference type="PROSITE" id="PS51201"/>
    </source>
</evidence>
<protein>
    <submittedName>
        <fullName evidence="12">TrkA-N:Sodium/hydrogen exchanger</fullName>
    </submittedName>
</protein>
<dbReference type="GO" id="GO:1902600">
    <property type="term" value="P:proton transmembrane transport"/>
    <property type="evidence" value="ECO:0007669"/>
    <property type="project" value="InterPro"/>
</dbReference>
<dbReference type="GO" id="GO:0006813">
    <property type="term" value="P:potassium ion transport"/>
    <property type="evidence" value="ECO:0007669"/>
    <property type="project" value="InterPro"/>
</dbReference>
<evidence type="ECO:0000313" key="13">
    <source>
        <dbReference type="Proteomes" id="UP000003922"/>
    </source>
</evidence>
<dbReference type="RefSeq" id="WP_007305117.1">
    <property type="nucleotide sequence ID" value="NZ_AADV02000006.1"/>
</dbReference>
<comment type="caution">
    <text evidence="12">The sequence shown here is derived from an EMBL/GenBank/DDBJ whole genome shotgun (WGS) entry which is preliminary data.</text>
</comment>
<organism evidence="12 13">
    <name type="scientific">Crocosphaera watsonii WH 8501</name>
    <dbReference type="NCBI Taxonomy" id="165597"/>
    <lineage>
        <taxon>Bacteria</taxon>
        <taxon>Bacillati</taxon>
        <taxon>Cyanobacteriota</taxon>
        <taxon>Cyanophyceae</taxon>
        <taxon>Oscillatoriophycideae</taxon>
        <taxon>Chroococcales</taxon>
        <taxon>Aphanothecaceae</taxon>
        <taxon>Crocosphaera</taxon>
    </lineage>
</organism>
<feature type="transmembrane region" description="Helical" evidence="10">
    <location>
        <begin position="270"/>
        <end position="288"/>
    </location>
</feature>
<dbReference type="InterPro" id="IPR006153">
    <property type="entry name" value="Cation/H_exchanger_TM"/>
</dbReference>
<feature type="transmembrane region" description="Helical" evidence="10">
    <location>
        <begin position="369"/>
        <end position="390"/>
    </location>
</feature>
<dbReference type="EMBL" id="AADV02000006">
    <property type="protein sequence ID" value="EAM51306.1"/>
    <property type="molecule type" value="Genomic_DNA"/>
</dbReference>
<accession>Q4C506</accession>
<keyword evidence="2" id="KW-0813">Transport</keyword>
<dbReference type="GO" id="GO:0015297">
    <property type="term" value="F:antiporter activity"/>
    <property type="evidence" value="ECO:0007669"/>
    <property type="project" value="UniProtKB-KW"/>
</dbReference>
<dbReference type="InterPro" id="IPR038770">
    <property type="entry name" value="Na+/solute_symporter_sf"/>
</dbReference>
<dbReference type="Pfam" id="PF02254">
    <property type="entry name" value="TrkA_N"/>
    <property type="match status" value="1"/>
</dbReference>
<evidence type="ECO:0000256" key="7">
    <source>
        <dbReference type="ARBA" id="ARBA00023065"/>
    </source>
</evidence>
<dbReference type="SUPFAM" id="SSF51735">
    <property type="entry name" value="NAD(P)-binding Rossmann-fold domains"/>
    <property type="match status" value="1"/>
</dbReference>
<proteinExistence type="predicted"/>
<keyword evidence="4" id="KW-1003">Cell membrane</keyword>
<comment type="subcellular location">
    <subcellularLocation>
        <location evidence="1">Cell membrane</location>
        <topology evidence="1">Multi-pass membrane protein</topology>
    </subcellularLocation>
</comment>
<keyword evidence="13" id="KW-1185">Reference proteome</keyword>
<feature type="domain" description="RCK N-terminal" evidence="11">
    <location>
        <begin position="400"/>
        <end position="521"/>
    </location>
</feature>
<dbReference type="PANTHER" id="PTHR32507">
    <property type="entry name" value="NA(+)/H(+) ANTIPORTER 1"/>
    <property type="match status" value="1"/>
</dbReference>
<dbReference type="KEGG" id="cwa:CwatDRAFT_4359"/>
<feature type="transmembrane region" description="Helical" evidence="10">
    <location>
        <begin position="121"/>
        <end position="139"/>
    </location>
</feature>
<dbReference type="GO" id="GO:0005886">
    <property type="term" value="C:plasma membrane"/>
    <property type="evidence" value="ECO:0007669"/>
    <property type="project" value="UniProtKB-SubCell"/>
</dbReference>
<evidence type="ECO:0000256" key="10">
    <source>
        <dbReference type="SAM" id="Phobius"/>
    </source>
</evidence>
<keyword evidence="3" id="KW-0050">Antiport</keyword>
<feature type="transmembrane region" description="Helical" evidence="10">
    <location>
        <begin position="159"/>
        <end position="177"/>
    </location>
</feature>
<dbReference type="InterPro" id="IPR003148">
    <property type="entry name" value="RCK_N"/>
</dbReference>
<evidence type="ECO:0000256" key="5">
    <source>
        <dbReference type="ARBA" id="ARBA00022692"/>
    </source>
</evidence>
<feature type="transmembrane region" description="Helical" evidence="10">
    <location>
        <begin position="294"/>
        <end position="313"/>
    </location>
</feature>
<feature type="transmembrane region" description="Helical" evidence="10">
    <location>
        <begin position="91"/>
        <end position="114"/>
    </location>
</feature>
<dbReference type="AlphaFoldDB" id="Q4C506"/>
<feature type="compositionally biased region" description="Basic and acidic residues" evidence="9">
    <location>
        <begin position="616"/>
        <end position="627"/>
    </location>
</feature>
<sequence>MEASFEITLQIVMAVLAGISAQVIAEFFKVPSIVFLLLFGIILGADGLNILNPQELGIGLEVLVALSVAIILFEGGLNLELKDLGRVSGSLRNLVTFGTLITLVGGGMAAHWLAEFPWSIAFLYAALVVVTGPTVIGPLLKQVEVERKVATLLESEGVLIDPVGAILAVVVLDTILNSNATPVEIFSGLLLRFTIGAIIGGISGFLLGFLLKNTLFLSEELRNLVVLAGVWGLFGLSQLTLSESGLMATVVAGIVLRASSIPDERLLRRFKGQLTVLCVSVLFILLAADLSIDSIFALGWGSVLAVLALMWLVRPISIALCTINSDLNWREKFFLGWIAPRGIVSASVASLFAILLTEKGINGGDSIKALVFLTIMMTVFIQGLSARWVAKGLRITAVEATGAVIVGCNALGRLLGRLFEQQGESVVLIDTDPEACSQAEAQGLSVFQSSALDPDVLEEAGIESMGTFMALTSNGQVNIVLAQRATEEFKPPRVFAIFPSNAPQDNNANKTGNTNKTNISPAFVDQQLIKMWNQYLTEDQFKLGITNFQEQGFSFKQAHFQALIREGEVLPLLIKRQGSLQVVQAAQTWQAGDEVTYLLHDPRPKLLKRLSGGNKTSKELTAERLSEVEEVPLADPVDNSLSESAGLKSQNS</sequence>
<feature type="transmembrane region" description="Helical" evidence="10">
    <location>
        <begin position="189"/>
        <end position="211"/>
    </location>
</feature>
<dbReference type="InterPro" id="IPR036291">
    <property type="entry name" value="NAD(P)-bd_dom_sf"/>
</dbReference>
<reference evidence="12" key="3">
    <citation type="submission" date="2016-12" db="EMBL/GenBank/DDBJ databases">
        <title>Annotation of the draft genome assembly of Crocosphaera watsonii WH 8501.</title>
        <authorList>
            <consortium name="US DOE Joint Genome Institute (JGI-ORNL)"/>
            <person name="Larimer F."/>
            <person name="Land M."/>
        </authorList>
    </citation>
    <scope>NUCLEOTIDE SEQUENCE</scope>
    <source>
        <strain evidence="12">WH 8501</strain>
    </source>
</reference>
<keyword evidence="8 10" id="KW-0472">Membrane</keyword>
<feature type="transmembrane region" description="Helical" evidence="10">
    <location>
        <begin position="334"/>
        <end position="357"/>
    </location>
</feature>
<evidence type="ECO:0000256" key="6">
    <source>
        <dbReference type="ARBA" id="ARBA00022989"/>
    </source>
</evidence>
<feature type="transmembrane region" description="Helical" evidence="10">
    <location>
        <begin position="231"/>
        <end position="258"/>
    </location>
</feature>
<feature type="transmembrane region" description="Helical" evidence="10">
    <location>
        <begin position="31"/>
        <end position="51"/>
    </location>
</feature>
<dbReference type="Proteomes" id="UP000003922">
    <property type="component" value="Unassembled WGS sequence"/>
</dbReference>
<evidence type="ECO:0000256" key="9">
    <source>
        <dbReference type="SAM" id="MobiDB-lite"/>
    </source>
</evidence>